<keyword evidence="1" id="KW-0732">Signal</keyword>
<sequence>MSIAFWLSGLLHGAGSVTAIPETNWLKPCSFFWASGVGVLLQKAFCTTFKSQIAKMPRIVRRFGNLMFVLVWLQVTVKPLADDFAETGLWLVEPVPVSVVRALGFGRGETSWWKPDMEAIGRWHTGEHWWESGFGY</sequence>
<dbReference type="HOGENOM" id="CLU_1875270_0_0_1"/>
<accession>T0K2R7</accession>
<dbReference type="OMA" id="FGEHDAN"/>
<dbReference type="Proteomes" id="UP000015530">
    <property type="component" value="Unassembled WGS sequence"/>
</dbReference>
<reference evidence="3" key="1">
    <citation type="journal article" date="2013" name="Mol. Plant Microbe Interact.">
        <title>Global aspects of pacC regulation of pathogenicity genes in Colletotrichum gloeosporioides as revealed by transcriptome analysis.</title>
        <authorList>
            <person name="Alkan N."/>
            <person name="Meng X."/>
            <person name="Friedlander G."/>
            <person name="Reuveni E."/>
            <person name="Sukno S."/>
            <person name="Sherman A."/>
            <person name="Thon M."/>
            <person name="Fluhr R."/>
            <person name="Prusky D."/>
        </authorList>
    </citation>
    <scope>NUCLEOTIDE SEQUENCE [LARGE SCALE GENOMIC DNA]</scope>
    <source>
        <strain evidence="3">Cg-14</strain>
    </source>
</reference>
<evidence type="ECO:0000313" key="3">
    <source>
        <dbReference type="Proteomes" id="UP000015530"/>
    </source>
</evidence>
<protein>
    <recommendedName>
        <fullName evidence="4">Wax synthase domain-containing protein</fullName>
    </recommendedName>
</protein>
<name>T0K2R7_COLGC</name>
<dbReference type="OrthoDB" id="2796277at2759"/>
<evidence type="ECO:0008006" key="4">
    <source>
        <dbReference type="Google" id="ProtNLM"/>
    </source>
</evidence>
<evidence type="ECO:0000313" key="2">
    <source>
        <dbReference type="EMBL" id="EQB46004.1"/>
    </source>
</evidence>
<feature type="signal peptide" evidence="1">
    <location>
        <begin position="1"/>
        <end position="19"/>
    </location>
</feature>
<dbReference type="EMBL" id="AMYD01003570">
    <property type="protein sequence ID" value="EQB46004.1"/>
    <property type="molecule type" value="Genomic_DNA"/>
</dbReference>
<feature type="chain" id="PRO_5004578594" description="Wax synthase domain-containing protein" evidence="1">
    <location>
        <begin position="20"/>
        <end position="136"/>
    </location>
</feature>
<gene>
    <name evidence="2" type="ORF">CGLO_15036</name>
</gene>
<dbReference type="AlphaFoldDB" id="T0K2R7"/>
<proteinExistence type="predicted"/>
<evidence type="ECO:0000256" key="1">
    <source>
        <dbReference type="SAM" id="SignalP"/>
    </source>
</evidence>
<organism evidence="2 3">
    <name type="scientific">Colletotrichum gloeosporioides (strain Cg-14)</name>
    <name type="common">Anthracnose fungus</name>
    <name type="synonym">Glomerella cingulata</name>
    <dbReference type="NCBI Taxonomy" id="1237896"/>
    <lineage>
        <taxon>Eukaryota</taxon>
        <taxon>Fungi</taxon>
        <taxon>Dikarya</taxon>
        <taxon>Ascomycota</taxon>
        <taxon>Pezizomycotina</taxon>
        <taxon>Sordariomycetes</taxon>
        <taxon>Hypocreomycetidae</taxon>
        <taxon>Glomerellales</taxon>
        <taxon>Glomerellaceae</taxon>
        <taxon>Colletotrichum</taxon>
        <taxon>Colletotrichum gloeosporioides species complex</taxon>
    </lineage>
</organism>
<comment type="caution">
    <text evidence="2">The sequence shown here is derived from an EMBL/GenBank/DDBJ whole genome shotgun (WGS) entry which is preliminary data.</text>
</comment>